<comment type="caution">
    <text evidence="1">The sequence shown here is derived from an EMBL/GenBank/DDBJ whole genome shotgun (WGS) entry which is preliminary data.</text>
</comment>
<reference evidence="2" key="1">
    <citation type="journal article" date="2015" name="Nat. Genet.">
        <title>The genome and transcriptome of the zoonotic hookworm Ancylostoma ceylanicum identify infection-specific gene families.</title>
        <authorList>
            <person name="Schwarz E.M."/>
            <person name="Hu Y."/>
            <person name="Antoshechkin I."/>
            <person name="Miller M.M."/>
            <person name="Sternberg P.W."/>
            <person name="Aroian R.V."/>
        </authorList>
    </citation>
    <scope>NUCLEOTIDE SEQUENCE</scope>
    <source>
        <strain evidence="2">HY135</strain>
    </source>
</reference>
<dbReference type="Proteomes" id="UP000024635">
    <property type="component" value="Unassembled WGS sequence"/>
</dbReference>
<evidence type="ECO:0000313" key="1">
    <source>
        <dbReference type="EMBL" id="EYB97047.1"/>
    </source>
</evidence>
<dbReference type="OrthoDB" id="73491at2759"/>
<accession>A0A016T311</accession>
<dbReference type="AlphaFoldDB" id="A0A016T311"/>
<protein>
    <submittedName>
        <fullName evidence="1">Uncharacterized protein</fullName>
    </submittedName>
</protein>
<dbReference type="EMBL" id="JARK01001479">
    <property type="protein sequence ID" value="EYB97047.1"/>
    <property type="molecule type" value="Genomic_DNA"/>
</dbReference>
<name>A0A016T311_9BILA</name>
<gene>
    <name evidence="1" type="primary">Acey_s0143.g2358</name>
    <name evidence="1" type="synonym">Acey-F26A3.7</name>
    <name evidence="1" type="ORF">Y032_0143g2358</name>
</gene>
<sequence>MIHTVCTVLWKLVGTNLTSHKSFIIYFQTNSGERIPFNRDVDMGHGGSSKASIEQVKERAGQLSTRFGSKEYL</sequence>
<evidence type="ECO:0000313" key="2">
    <source>
        <dbReference type="Proteomes" id="UP000024635"/>
    </source>
</evidence>
<keyword evidence="2" id="KW-1185">Reference proteome</keyword>
<proteinExistence type="predicted"/>
<organism evidence="1 2">
    <name type="scientific">Ancylostoma ceylanicum</name>
    <dbReference type="NCBI Taxonomy" id="53326"/>
    <lineage>
        <taxon>Eukaryota</taxon>
        <taxon>Metazoa</taxon>
        <taxon>Ecdysozoa</taxon>
        <taxon>Nematoda</taxon>
        <taxon>Chromadorea</taxon>
        <taxon>Rhabditida</taxon>
        <taxon>Rhabditina</taxon>
        <taxon>Rhabditomorpha</taxon>
        <taxon>Strongyloidea</taxon>
        <taxon>Ancylostomatidae</taxon>
        <taxon>Ancylostomatinae</taxon>
        <taxon>Ancylostoma</taxon>
    </lineage>
</organism>